<feature type="transmembrane region" description="Helical" evidence="2">
    <location>
        <begin position="56"/>
        <end position="75"/>
    </location>
</feature>
<reference evidence="4" key="1">
    <citation type="submission" date="2020-05" db="EMBL/GenBank/DDBJ databases">
        <authorList>
            <person name="Chiriac C."/>
            <person name="Salcher M."/>
            <person name="Ghai R."/>
            <person name="Kavagutti S V."/>
        </authorList>
    </citation>
    <scope>NUCLEOTIDE SEQUENCE</scope>
</reference>
<dbReference type="AlphaFoldDB" id="A0A6J6E2F0"/>
<evidence type="ECO:0000256" key="1">
    <source>
        <dbReference type="ARBA" id="ARBA00005801"/>
    </source>
</evidence>
<evidence type="ECO:0000313" key="4">
    <source>
        <dbReference type="EMBL" id="CAB4570561.1"/>
    </source>
</evidence>
<keyword evidence="2" id="KW-0812">Transmembrane</keyword>
<gene>
    <name evidence="4" type="ORF">UFOPK1740_00194</name>
</gene>
<sequence length="152" mass="17246">MNWDYLILINSSFFAILLGIIDFRTKLLPNKIVFSFLITTICIILISPSFDLRKIIYSTTSSLLVFLVYLGVYFLSKRSFGLGDVKYSFALSLAPTYLYGFNETINMHLVAFVIGGIFSILLMLVKKVSKNHEIAFGPFMSVSFLLFLVLNL</sequence>
<evidence type="ECO:0000259" key="3">
    <source>
        <dbReference type="Pfam" id="PF01478"/>
    </source>
</evidence>
<dbReference type="GO" id="GO:0004190">
    <property type="term" value="F:aspartic-type endopeptidase activity"/>
    <property type="evidence" value="ECO:0007669"/>
    <property type="project" value="InterPro"/>
</dbReference>
<feature type="transmembrane region" description="Helical" evidence="2">
    <location>
        <begin position="105"/>
        <end position="125"/>
    </location>
</feature>
<dbReference type="InterPro" id="IPR050882">
    <property type="entry name" value="Prepilin_peptidase/N-MTase"/>
</dbReference>
<accession>A0A6J6E2F0</accession>
<feature type="domain" description="Prepilin type IV endopeptidase peptidase" evidence="3">
    <location>
        <begin position="13"/>
        <end position="120"/>
    </location>
</feature>
<keyword evidence="2" id="KW-1133">Transmembrane helix</keyword>
<feature type="transmembrane region" description="Helical" evidence="2">
    <location>
        <begin position="32"/>
        <end position="50"/>
    </location>
</feature>
<dbReference type="InterPro" id="IPR000045">
    <property type="entry name" value="Prepilin_IV_endopep_pep"/>
</dbReference>
<dbReference type="GO" id="GO:0005886">
    <property type="term" value="C:plasma membrane"/>
    <property type="evidence" value="ECO:0007669"/>
    <property type="project" value="TreeGrafter"/>
</dbReference>
<organism evidence="4">
    <name type="scientific">freshwater metagenome</name>
    <dbReference type="NCBI Taxonomy" id="449393"/>
    <lineage>
        <taxon>unclassified sequences</taxon>
        <taxon>metagenomes</taxon>
        <taxon>ecological metagenomes</taxon>
    </lineage>
</organism>
<dbReference type="EMBL" id="CAEZTU010000005">
    <property type="protein sequence ID" value="CAB4570561.1"/>
    <property type="molecule type" value="Genomic_DNA"/>
</dbReference>
<proteinExistence type="inferred from homology"/>
<comment type="similarity">
    <text evidence="1">Belongs to the peptidase A24 family.</text>
</comment>
<keyword evidence="2" id="KW-0472">Membrane</keyword>
<dbReference type="Gene3D" id="1.20.120.1220">
    <property type="match status" value="1"/>
</dbReference>
<feature type="transmembrane region" description="Helical" evidence="2">
    <location>
        <begin position="6"/>
        <end position="25"/>
    </location>
</feature>
<evidence type="ECO:0000256" key="2">
    <source>
        <dbReference type="SAM" id="Phobius"/>
    </source>
</evidence>
<dbReference type="Pfam" id="PF01478">
    <property type="entry name" value="Peptidase_A24"/>
    <property type="match status" value="1"/>
</dbReference>
<protein>
    <submittedName>
        <fullName evidence="4">Unannotated protein</fullName>
    </submittedName>
</protein>
<dbReference type="PANTHER" id="PTHR30487:SF0">
    <property type="entry name" value="PREPILIN LEADER PEPTIDASE_N-METHYLTRANSFERASE-RELATED"/>
    <property type="match status" value="1"/>
</dbReference>
<name>A0A6J6E2F0_9ZZZZ</name>
<dbReference type="PANTHER" id="PTHR30487">
    <property type="entry name" value="TYPE 4 PREPILIN-LIKE PROTEINS LEADER PEPTIDE-PROCESSING ENZYME"/>
    <property type="match status" value="1"/>
</dbReference>
<feature type="transmembrane region" description="Helical" evidence="2">
    <location>
        <begin position="134"/>
        <end position="150"/>
    </location>
</feature>
<dbReference type="GO" id="GO:0006465">
    <property type="term" value="P:signal peptide processing"/>
    <property type="evidence" value="ECO:0007669"/>
    <property type="project" value="TreeGrafter"/>
</dbReference>